<comment type="caution">
    <text evidence="1">The sequence shown here is derived from an EMBL/GenBank/DDBJ whole genome shotgun (WGS) entry which is preliminary data.</text>
</comment>
<proteinExistence type="predicted"/>
<gene>
    <name evidence="1" type="ORF">FC83_GL002213</name>
</gene>
<dbReference type="RefSeq" id="WP_052004549.1">
    <property type="nucleotide sequence ID" value="NZ_AZGA01000029.1"/>
</dbReference>
<dbReference type="OrthoDB" id="4278026at2"/>
<reference evidence="1 2" key="1">
    <citation type="journal article" date="2015" name="Genome Announc.">
        <title>Expanding the biotechnology potential of lactobacilli through comparative genomics of 213 strains and associated genera.</title>
        <authorList>
            <person name="Sun Z."/>
            <person name="Harris H.M."/>
            <person name="McCann A."/>
            <person name="Guo C."/>
            <person name="Argimon S."/>
            <person name="Zhang W."/>
            <person name="Yang X."/>
            <person name="Jeffery I.B."/>
            <person name="Cooney J.C."/>
            <person name="Kagawa T.F."/>
            <person name="Liu W."/>
            <person name="Song Y."/>
            <person name="Salvetti E."/>
            <person name="Wrobel A."/>
            <person name="Rasinkangas P."/>
            <person name="Parkhill J."/>
            <person name="Rea M.C."/>
            <person name="O'Sullivan O."/>
            <person name="Ritari J."/>
            <person name="Douillard F.P."/>
            <person name="Paul Ross R."/>
            <person name="Yang R."/>
            <person name="Briner A.E."/>
            <person name="Felis G.E."/>
            <person name="de Vos W.M."/>
            <person name="Barrangou R."/>
            <person name="Klaenhammer T.R."/>
            <person name="Caufield P.W."/>
            <person name="Cui Y."/>
            <person name="Zhang H."/>
            <person name="O'Toole P.W."/>
        </authorList>
    </citation>
    <scope>NUCLEOTIDE SEQUENCE [LARGE SCALE GENOMIC DNA]</scope>
    <source>
        <strain evidence="1 2">DSM 18527</strain>
    </source>
</reference>
<organism evidence="1 2">
    <name type="scientific">Agrilactobacillus composti DSM 18527 = JCM 14202</name>
    <dbReference type="NCBI Taxonomy" id="1423734"/>
    <lineage>
        <taxon>Bacteria</taxon>
        <taxon>Bacillati</taxon>
        <taxon>Bacillota</taxon>
        <taxon>Bacilli</taxon>
        <taxon>Lactobacillales</taxon>
        <taxon>Lactobacillaceae</taxon>
        <taxon>Agrilactobacillus</taxon>
    </lineage>
</organism>
<dbReference type="PATRIC" id="fig|1423734.3.peg.2235"/>
<evidence type="ECO:0000313" key="1">
    <source>
        <dbReference type="EMBL" id="KRM34222.1"/>
    </source>
</evidence>
<sequence>MLLSLTIKAKLKLDNAADAAKFQVTSEQYRSACNHVSEYIFNNDFELSVIKIHKKLYRDLRQHFGLKSQLASSVIKTTVARYKTVQTQLRRKPMAYATGKKDKKGKEIYLKSLQRSALALETNPFPASAS</sequence>
<dbReference type="EMBL" id="AZGA01000029">
    <property type="protein sequence ID" value="KRM34222.1"/>
    <property type="molecule type" value="Genomic_DNA"/>
</dbReference>
<dbReference type="eggNOG" id="COG0675">
    <property type="taxonomic scope" value="Bacteria"/>
</dbReference>
<protein>
    <recommendedName>
        <fullName evidence="3">Transposase</fullName>
    </recommendedName>
</protein>
<name>X0PQE7_9LACO</name>
<keyword evidence="2" id="KW-1185">Reference proteome</keyword>
<evidence type="ECO:0000313" key="2">
    <source>
        <dbReference type="Proteomes" id="UP000051236"/>
    </source>
</evidence>
<evidence type="ECO:0008006" key="3">
    <source>
        <dbReference type="Google" id="ProtNLM"/>
    </source>
</evidence>
<accession>X0PQE7</accession>
<dbReference type="Proteomes" id="UP000051236">
    <property type="component" value="Unassembled WGS sequence"/>
</dbReference>
<dbReference type="AlphaFoldDB" id="X0PQE7"/>